<accession>A0A2I0KAY5</accession>
<feature type="region of interest" description="Disordered" evidence="1">
    <location>
        <begin position="1"/>
        <end position="21"/>
    </location>
</feature>
<evidence type="ECO:0000313" key="2">
    <source>
        <dbReference type="EMBL" id="PKI65682.1"/>
    </source>
</evidence>
<evidence type="ECO:0000256" key="1">
    <source>
        <dbReference type="SAM" id="MobiDB-lite"/>
    </source>
</evidence>
<comment type="caution">
    <text evidence="2">The sequence shown here is derived from an EMBL/GenBank/DDBJ whole genome shotgun (WGS) entry which is preliminary data.</text>
</comment>
<proteinExistence type="predicted"/>
<feature type="compositionally biased region" description="Pro residues" evidence="1">
    <location>
        <begin position="10"/>
        <end position="19"/>
    </location>
</feature>
<dbReference type="Proteomes" id="UP000233551">
    <property type="component" value="Unassembled WGS sequence"/>
</dbReference>
<feature type="compositionally biased region" description="Low complexity" evidence="1">
    <location>
        <begin position="65"/>
        <end position="80"/>
    </location>
</feature>
<sequence length="86" mass="9464">MTQGCTRWTPPVPPHPQPNPLRWVPPTSDVVTTSGFSLWDGCVFEIAWRIISSLQKEKKQSGFDSSSLNPSSNAPPLVLSGSVDKW</sequence>
<keyword evidence="3" id="KW-1185">Reference proteome</keyword>
<dbReference type="AlphaFoldDB" id="A0A2I0KAY5"/>
<dbReference type="EMBL" id="PGOL01000737">
    <property type="protein sequence ID" value="PKI65682.1"/>
    <property type="molecule type" value="Genomic_DNA"/>
</dbReference>
<reference evidence="2 3" key="1">
    <citation type="submission" date="2017-11" db="EMBL/GenBank/DDBJ databases">
        <title>De-novo sequencing of pomegranate (Punica granatum L.) genome.</title>
        <authorList>
            <person name="Akparov Z."/>
            <person name="Amiraslanov A."/>
            <person name="Hajiyeva S."/>
            <person name="Abbasov M."/>
            <person name="Kaur K."/>
            <person name="Hamwieh A."/>
            <person name="Solovyev V."/>
            <person name="Salamov A."/>
            <person name="Braich B."/>
            <person name="Kosarev P."/>
            <person name="Mahmoud A."/>
            <person name="Hajiyev E."/>
            <person name="Babayeva S."/>
            <person name="Izzatullayeva V."/>
            <person name="Mammadov A."/>
            <person name="Mammadov A."/>
            <person name="Sharifova S."/>
            <person name="Ojaghi J."/>
            <person name="Eynullazada K."/>
            <person name="Bayramov B."/>
            <person name="Abdulazimova A."/>
            <person name="Shahmuradov I."/>
        </authorList>
    </citation>
    <scope>NUCLEOTIDE SEQUENCE [LARGE SCALE GENOMIC DNA]</scope>
    <source>
        <strain evidence="3">cv. AG2017</strain>
        <tissue evidence="2">Leaf</tissue>
    </source>
</reference>
<organism evidence="2 3">
    <name type="scientific">Punica granatum</name>
    <name type="common">Pomegranate</name>
    <dbReference type="NCBI Taxonomy" id="22663"/>
    <lineage>
        <taxon>Eukaryota</taxon>
        <taxon>Viridiplantae</taxon>
        <taxon>Streptophyta</taxon>
        <taxon>Embryophyta</taxon>
        <taxon>Tracheophyta</taxon>
        <taxon>Spermatophyta</taxon>
        <taxon>Magnoliopsida</taxon>
        <taxon>eudicotyledons</taxon>
        <taxon>Gunneridae</taxon>
        <taxon>Pentapetalae</taxon>
        <taxon>rosids</taxon>
        <taxon>malvids</taxon>
        <taxon>Myrtales</taxon>
        <taxon>Lythraceae</taxon>
        <taxon>Punica</taxon>
    </lineage>
</organism>
<protein>
    <submittedName>
        <fullName evidence="2">Uncharacterized protein</fullName>
    </submittedName>
</protein>
<feature type="region of interest" description="Disordered" evidence="1">
    <location>
        <begin position="61"/>
        <end position="86"/>
    </location>
</feature>
<gene>
    <name evidence="2" type="ORF">CRG98_013977</name>
</gene>
<name>A0A2I0KAY5_PUNGR</name>
<evidence type="ECO:0000313" key="3">
    <source>
        <dbReference type="Proteomes" id="UP000233551"/>
    </source>
</evidence>